<evidence type="ECO:0000256" key="8">
    <source>
        <dbReference type="PIRSR" id="PIRSR005091-3"/>
    </source>
</evidence>
<evidence type="ECO:0000313" key="12">
    <source>
        <dbReference type="Proteomes" id="UP000177583"/>
    </source>
</evidence>
<feature type="binding site" evidence="8">
    <location>
        <position position="263"/>
    </location>
    <ligand>
        <name>Mn(2+)</name>
        <dbReference type="ChEBI" id="CHEBI:29035"/>
    </ligand>
</feature>
<accession>A0A1F6H0V8</accession>
<feature type="binding site" evidence="7">
    <location>
        <position position="422"/>
    </location>
    <ligand>
        <name>substrate</name>
    </ligand>
</feature>
<dbReference type="PANTHER" id="PTHR47371:SF3">
    <property type="entry name" value="PHOSPHOGLYCEROL TRANSFERASE I"/>
    <property type="match status" value="1"/>
</dbReference>
<name>A0A1F6H0V8_9PROT</name>
<feature type="transmembrane region" description="Helical" evidence="9">
    <location>
        <begin position="156"/>
        <end position="175"/>
    </location>
</feature>
<feature type="transmembrane region" description="Helical" evidence="9">
    <location>
        <begin position="42"/>
        <end position="66"/>
    </location>
</feature>
<keyword evidence="5 9" id="KW-0472">Membrane</keyword>
<dbReference type="Pfam" id="PF00884">
    <property type="entry name" value="Sulfatase"/>
    <property type="match status" value="1"/>
</dbReference>
<dbReference type="CDD" id="cd16015">
    <property type="entry name" value="LTA_synthase"/>
    <property type="match status" value="1"/>
</dbReference>
<dbReference type="AlphaFoldDB" id="A0A1F6H0V8"/>
<evidence type="ECO:0000256" key="1">
    <source>
        <dbReference type="ARBA" id="ARBA00004651"/>
    </source>
</evidence>
<comment type="caution">
    <text evidence="11">The sequence shown here is derived from an EMBL/GenBank/DDBJ whole genome shotgun (WGS) entry which is preliminary data.</text>
</comment>
<feature type="transmembrane region" description="Helical" evidence="9">
    <location>
        <begin position="121"/>
        <end position="144"/>
    </location>
</feature>
<dbReference type="Proteomes" id="UP000177583">
    <property type="component" value="Unassembled WGS sequence"/>
</dbReference>
<keyword evidence="7" id="KW-0464">Manganese</keyword>
<organism evidence="11 12">
    <name type="scientific">Candidatus Lambdaproteobacteria bacterium RIFOXYD2_FULL_56_26</name>
    <dbReference type="NCBI Taxonomy" id="1817773"/>
    <lineage>
        <taxon>Bacteria</taxon>
        <taxon>Pseudomonadati</taxon>
        <taxon>Pseudomonadota</taxon>
        <taxon>Candidatus Lambdaproteobacteria</taxon>
    </lineage>
</organism>
<dbReference type="GO" id="GO:0046872">
    <property type="term" value="F:metal ion binding"/>
    <property type="evidence" value="ECO:0007669"/>
    <property type="project" value="UniProtKB-KW"/>
</dbReference>
<feature type="domain" description="Sulfatase N-terminal" evidence="10">
    <location>
        <begin position="255"/>
        <end position="529"/>
    </location>
</feature>
<keyword evidence="7" id="KW-0479">Metal-binding</keyword>
<evidence type="ECO:0000256" key="7">
    <source>
        <dbReference type="PIRSR" id="PIRSR005091-2"/>
    </source>
</evidence>
<evidence type="ECO:0000256" key="9">
    <source>
        <dbReference type="SAM" id="Phobius"/>
    </source>
</evidence>
<feature type="binding site" evidence="8">
    <location>
        <position position="479"/>
    </location>
    <ligand>
        <name>Mn(2+)</name>
        <dbReference type="ChEBI" id="CHEBI:29035"/>
    </ligand>
</feature>
<evidence type="ECO:0000256" key="2">
    <source>
        <dbReference type="ARBA" id="ARBA00022475"/>
    </source>
</evidence>
<reference evidence="11 12" key="1">
    <citation type="journal article" date="2016" name="Nat. Commun.">
        <title>Thousands of microbial genomes shed light on interconnected biogeochemical processes in an aquifer system.</title>
        <authorList>
            <person name="Anantharaman K."/>
            <person name="Brown C.T."/>
            <person name="Hug L.A."/>
            <person name="Sharon I."/>
            <person name="Castelle C.J."/>
            <person name="Probst A.J."/>
            <person name="Thomas B.C."/>
            <person name="Singh A."/>
            <person name="Wilkins M.J."/>
            <person name="Karaoz U."/>
            <person name="Brodie E.L."/>
            <person name="Williams K.H."/>
            <person name="Hubbard S.S."/>
            <person name="Banfield J.F."/>
        </authorList>
    </citation>
    <scope>NUCLEOTIDE SEQUENCE [LARGE SCALE GENOMIC DNA]</scope>
</reference>
<evidence type="ECO:0000256" key="5">
    <source>
        <dbReference type="ARBA" id="ARBA00023136"/>
    </source>
</evidence>
<dbReference type="InterPro" id="IPR012160">
    <property type="entry name" value="LtaS-like"/>
</dbReference>
<dbReference type="EMBL" id="MFNF01000008">
    <property type="protein sequence ID" value="OGH03972.1"/>
    <property type="molecule type" value="Genomic_DNA"/>
</dbReference>
<keyword evidence="3 9" id="KW-0812">Transmembrane</keyword>
<dbReference type="PIRSF" id="PIRSF005091">
    <property type="entry name" value="Mmb_sulf_HI1246"/>
    <property type="match status" value="1"/>
</dbReference>
<comment type="subcellular location">
    <subcellularLocation>
        <location evidence="1">Cell membrane</location>
        <topology evidence="1">Multi-pass membrane protein</topology>
    </subcellularLocation>
</comment>
<dbReference type="GO" id="GO:0005886">
    <property type="term" value="C:plasma membrane"/>
    <property type="evidence" value="ECO:0007669"/>
    <property type="project" value="UniProtKB-SubCell"/>
</dbReference>
<dbReference type="InterPro" id="IPR017850">
    <property type="entry name" value="Alkaline_phosphatase_core_sf"/>
</dbReference>
<dbReference type="Gene3D" id="3.30.1120.80">
    <property type="match status" value="1"/>
</dbReference>
<feature type="active site" evidence="6">
    <location>
        <position position="304"/>
    </location>
</feature>
<evidence type="ECO:0000259" key="10">
    <source>
        <dbReference type="Pfam" id="PF00884"/>
    </source>
</evidence>
<dbReference type="SUPFAM" id="SSF53649">
    <property type="entry name" value="Alkaline phosphatase-like"/>
    <property type="match status" value="1"/>
</dbReference>
<dbReference type="Gene3D" id="3.40.720.10">
    <property type="entry name" value="Alkaline Phosphatase, subunit A"/>
    <property type="match status" value="1"/>
</dbReference>
<keyword evidence="2" id="KW-1003">Cell membrane</keyword>
<keyword evidence="4 9" id="KW-1133">Transmembrane helix</keyword>
<feature type="transmembrane region" description="Helical" evidence="9">
    <location>
        <begin position="78"/>
        <end position="101"/>
    </location>
</feature>
<evidence type="ECO:0000256" key="4">
    <source>
        <dbReference type="ARBA" id="ARBA00022989"/>
    </source>
</evidence>
<sequence length="619" mass="68816">MIRLLQTFLLAGLPFVLARLVLPWVYRPDFVALGGKDYFWGWLQGLRFDLSSLALFLAPGLLLYHLPGPFRSKFWRAPWAVLLGLTSLFFTAVLLVDLVYFGQVHRHLAFELANLWGDWGLMFEMAKIGFLLQLLGFTAFSLFWGRMWWWFFRRPYRAMGLKGYGVMLLLLVLLGRGGVGAKPLAVIDAYKDGDPVLANLSLNGVFTSSHAVLSKRDQDHHPYEPSVALSQALPGLDPQAAYPLLRHGTGPLKGKNLVFILVESLSAHYLDALGGKAFGVTPELDRLVGESLVFDDFYASGQRSLEGLQTVLTGVPSLLGQPTIGEGFQAKVSSLGKLAQANGYQTLFIQAMKRESFRGNAIAGATGFLDYYGQEDIPNRLTYPTGATAPFGWDYETLMFSLDRFGEQKKPFVGFIVTSTTHTPFPRLEPRFEKYPYGVDSEGGFLNSLAYFDWSLGEFLKAAQKQPWFANTVFVITADHAQPHYGQKQFLDYFRIPLILYSPGYLKPGRDSTLGSQLDLLPTLVGLMGFQGDYATVGRDLAQGGSGFAWAREGELMLWITKNAVLRHSLANRVYLKGRQGLSELEAPVDPALGAAMEGQLLSLDQLSYELLQANRWAP</sequence>
<evidence type="ECO:0000256" key="6">
    <source>
        <dbReference type="PIRSR" id="PIRSR005091-1"/>
    </source>
</evidence>
<dbReference type="InterPro" id="IPR050448">
    <property type="entry name" value="OpgB/LTA_synthase_biosynth"/>
</dbReference>
<evidence type="ECO:0000313" key="11">
    <source>
        <dbReference type="EMBL" id="OGH03972.1"/>
    </source>
</evidence>
<dbReference type="PANTHER" id="PTHR47371">
    <property type="entry name" value="LIPOTEICHOIC ACID SYNTHASE"/>
    <property type="match status" value="1"/>
</dbReference>
<evidence type="ECO:0000256" key="3">
    <source>
        <dbReference type="ARBA" id="ARBA00022692"/>
    </source>
</evidence>
<proteinExistence type="predicted"/>
<dbReference type="InterPro" id="IPR000917">
    <property type="entry name" value="Sulfatase_N"/>
</dbReference>
<feature type="binding site" evidence="8">
    <location>
        <position position="480"/>
    </location>
    <ligand>
        <name>Mn(2+)</name>
        <dbReference type="ChEBI" id="CHEBI:29035"/>
    </ligand>
</feature>
<protein>
    <recommendedName>
        <fullName evidence="10">Sulfatase N-terminal domain-containing protein</fullName>
    </recommendedName>
</protein>
<gene>
    <name evidence="11" type="ORF">A2557_11140</name>
</gene>